<protein>
    <submittedName>
        <fullName evidence="8">RDD family protein</fullName>
    </submittedName>
</protein>
<proteinExistence type="predicted"/>
<organism evidence="8 9">
    <name type="scientific">Tenggerimyces flavus</name>
    <dbReference type="NCBI Taxonomy" id="1708749"/>
    <lineage>
        <taxon>Bacteria</taxon>
        <taxon>Bacillati</taxon>
        <taxon>Actinomycetota</taxon>
        <taxon>Actinomycetes</taxon>
        <taxon>Propionibacteriales</taxon>
        <taxon>Nocardioidaceae</taxon>
        <taxon>Tenggerimyces</taxon>
    </lineage>
</organism>
<evidence type="ECO:0000256" key="1">
    <source>
        <dbReference type="ARBA" id="ARBA00004651"/>
    </source>
</evidence>
<dbReference type="InterPro" id="IPR010432">
    <property type="entry name" value="RDD"/>
</dbReference>
<dbReference type="PANTHER" id="PTHR36115:SF6">
    <property type="entry name" value="PROLINE-RICH ANTIGEN HOMOLOG"/>
    <property type="match status" value="1"/>
</dbReference>
<dbReference type="RefSeq" id="WP_205120487.1">
    <property type="nucleotide sequence ID" value="NZ_JAFBCM010000001.1"/>
</dbReference>
<evidence type="ECO:0000259" key="7">
    <source>
        <dbReference type="Pfam" id="PF06271"/>
    </source>
</evidence>
<feature type="transmembrane region" description="Helical" evidence="6">
    <location>
        <begin position="21"/>
        <end position="41"/>
    </location>
</feature>
<evidence type="ECO:0000256" key="5">
    <source>
        <dbReference type="ARBA" id="ARBA00023136"/>
    </source>
</evidence>
<dbReference type="InterPro" id="IPR051791">
    <property type="entry name" value="Pra-immunoreactive"/>
</dbReference>
<dbReference type="PANTHER" id="PTHR36115">
    <property type="entry name" value="PROLINE-RICH ANTIGEN HOMOLOG-RELATED"/>
    <property type="match status" value="1"/>
</dbReference>
<sequence length="140" mass="15030">MSQQAAARGATDNGQTATWGARFVAVFVDWLLANAVAFAIVRDVGLWQAPTTWHDLLPLTIFFVQIWVMTAVFGGSVGHKVRRLAVVRPDGRPVGFLKAAIRTLGVMLIIPPFVVLGSDGRGLHDRLAGTAIGKMPPKAD</sequence>
<evidence type="ECO:0000256" key="2">
    <source>
        <dbReference type="ARBA" id="ARBA00022475"/>
    </source>
</evidence>
<feature type="domain" description="RDD" evidence="7">
    <location>
        <begin position="16"/>
        <end position="129"/>
    </location>
</feature>
<comment type="subcellular location">
    <subcellularLocation>
        <location evidence="1">Cell membrane</location>
        <topology evidence="1">Multi-pass membrane protein</topology>
    </subcellularLocation>
</comment>
<keyword evidence="9" id="KW-1185">Reference proteome</keyword>
<dbReference type="Pfam" id="PF06271">
    <property type="entry name" value="RDD"/>
    <property type="match status" value="1"/>
</dbReference>
<comment type="caution">
    <text evidence="8">The sequence shown here is derived from an EMBL/GenBank/DDBJ whole genome shotgun (WGS) entry which is preliminary data.</text>
</comment>
<reference evidence="9" key="1">
    <citation type="journal article" date="2019" name="Int. J. Syst. Evol. Microbiol.">
        <title>The Global Catalogue of Microorganisms (GCM) 10K type strain sequencing project: providing services to taxonomists for standard genome sequencing and annotation.</title>
        <authorList>
            <consortium name="The Broad Institute Genomics Platform"/>
            <consortium name="The Broad Institute Genome Sequencing Center for Infectious Disease"/>
            <person name="Wu L."/>
            <person name="Ma J."/>
        </authorList>
    </citation>
    <scope>NUCLEOTIDE SEQUENCE [LARGE SCALE GENOMIC DNA]</scope>
    <source>
        <strain evidence="9">CGMCC 4.7241</strain>
    </source>
</reference>
<keyword evidence="3 6" id="KW-0812">Transmembrane</keyword>
<evidence type="ECO:0000256" key="6">
    <source>
        <dbReference type="SAM" id="Phobius"/>
    </source>
</evidence>
<keyword evidence="5 6" id="KW-0472">Membrane</keyword>
<feature type="transmembrane region" description="Helical" evidence="6">
    <location>
        <begin position="99"/>
        <end position="117"/>
    </location>
</feature>
<accession>A0ABV7YKZ0</accession>
<dbReference type="EMBL" id="JBHRZH010000045">
    <property type="protein sequence ID" value="MFC3766001.1"/>
    <property type="molecule type" value="Genomic_DNA"/>
</dbReference>
<keyword evidence="2" id="KW-1003">Cell membrane</keyword>
<evidence type="ECO:0000313" key="8">
    <source>
        <dbReference type="EMBL" id="MFC3766001.1"/>
    </source>
</evidence>
<dbReference type="Proteomes" id="UP001595699">
    <property type="component" value="Unassembled WGS sequence"/>
</dbReference>
<evidence type="ECO:0000256" key="4">
    <source>
        <dbReference type="ARBA" id="ARBA00022989"/>
    </source>
</evidence>
<name>A0ABV7YKZ0_9ACTN</name>
<gene>
    <name evidence="8" type="ORF">ACFOUW_34560</name>
</gene>
<keyword evidence="4 6" id="KW-1133">Transmembrane helix</keyword>
<evidence type="ECO:0000256" key="3">
    <source>
        <dbReference type="ARBA" id="ARBA00022692"/>
    </source>
</evidence>
<feature type="transmembrane region" description="Helical" evidence="6">
    <location>
        <begin position="56"/>
        <end position="78"/>
    </location>
</feature>
<evidence type="ECO:0000313" key="9">
    <source>
        <dbReference type="Proteomes" id="UP001595699"/>
    </source>
</evidence>